<organism evidence="2 3">
    <name type="scientific">Novosphingobium colocasiae</name>
    <dbReference type="NCBI Taxonomy" id="1256513"/>
    <lineage>
        <taxon>Bacteria</taxon>
        <taxon>Pseudomonadati</taxon>
        <taxon>Pseudomonadota</taxon>
        <taxon>Alphaproteobacteria</taxon>
        <taxon>Sphingomonadales</taxon>
        <taxon>Sphingomonadaceae</taxon>
        <taxon>Novosphingobium</taxon>
    </lineage>
</organism>
<dbReference type="NCBIfam" id="NF046037">
    <property type="entry name" value="carphisopro"/>
    <property type="match status" value="1"/>
</dbReference>
<sequence length="362" mass="39716">MTNAAQNIIAKFGGQSALADALGTKQSTVQHWAKTGTIPAKWHSAIASRAVDRGVSVSPGEFSPMTTAQATAVAVAPVAQWPGNLVVGDDELPCYVLEDGRSVITRTGGLNFLTGGKGGGNLESYLRVQVLQPFLPADLDGQFFDITIPQVVNKNVQAMSASAFIDICRAYSRARDTGALTSESQVSIAIRAAALMAAFAKAGIESAIHEATGYQFERAPDALRTKLKLFLEEEMRPWEKTFPDELWVQFGRLTNWRGPIHSRPKYWGKLVNELVYGYLDGDVMTWLKENAPAPRGGQNYHQWLSAQFGLRKLVEHIWMLIGMASACRDMADLRQRMAEKFGREKVQFIMYLPPVGPGGRGK</sequence>
<reference evidence="2" key="2">
    <citation type="submission" date="2020-09" db="EMBL/GenBank/DDBJ databases">
        <authorList>
            <person name="Sun Q."/>
            <person name="Kim S."/>
        </authorList>
    </citation>
    <scope>NUCLEOTIDE SEQUENCE</scope>
    <source>
        <strain evidence="2">KCTC 32255</strain>
    </source>
</reference>
<dbReference type="Gene3D" id="1.10.260.40">
    <property type="entry name" value="lambda repressor-like DNA-binding domains"/>
    <property type="match status" value="1"/>
</dbReference>
<evidence type="ECO:0000259" key="1">
    <source>
        <dbReference type="Pfam" id="PF10546"/>
    </source>
</evidence>
<dbReference type="AlphaFoldDB" id="A0A918UEM3"/>
<dbReference type="Proteomes" id="UP000648075">
    <property type="component" value="Unassembled WGS sequence"/>
</dbReference>
<gene>
    <name evidence="2" type="ORF">GCM10011614_10690</name>
</gene>
<dbReference type="RefSeq" id="WP_189620083.1">
    <property type="nucleotide sequence ID" value="NZ_BMZA01000002.1"/>
</dbReference>
<name>A0A918UEM3_9SPHN</name>
<keyword evidence="3" id="KW-1185">Reference proteome</keyword>
<dbReference type="Pfam" id="PF10546">
    <property type="entry name" value="P63C"/>
    <property type="match status" value="1"/>
</dbReference>
<feature type="domain" description="Bacteriophage Mx8 p63 C-terminal" evidence="1">
    <location>
        <begin position="228"/>
        <end position="313"/>
    </location>
</feature>
<dbReference type="SUPFAM" id="SSF47413">
    <property type="entry name" value="lambda repressor-like DNA-binding domains"/>
    <property type="match status" value="1"/>
</dbReference>
<dbReference type="InterPro" id="IPR018874">
    <property type="entry name" value="Phage_Mx8_p63_C"/>
</dbReference>
<accession>A0A918UEM3</accession>
<dbReference type="InterPro" id="IPR010982">
    <property type="entry name" value="Lambda_DNA-bd_dom_sf"/>
</dbReference>
<dbReference type="InterPro" id="IPR059216">
    <property type="entry name" value="LeuA_carph_isopro_dom"/>
</dbReference>
<protein>
    <recommendedName>
        <fullName evidence="1">Bacteriophage Mx8 p63 C-terminal domain-containing protein</fullName>
    </recommendedName>
</protein>
<evidence type="ECO:0000313" key="3">
    <source>
        <dbReference type="Proteomes" id="UP000648075"/>
    </source>
</evidence>
<proteinExistence type="predicted"/>
<dbReference type="GO" id="GO:0003677">
    <property type="term" value="F:DNA binding"/>
    <property type="evidence" value="ECO:0007669"/>
    <property type="project" value="InterPro"/>
</dbReference>
<reference evidence="2" key="1">
    <citation type="journal article" date="2014" name="Int. J. Syst. Evol. Microbiol.">
        <title>Complete genome sequence of Corynebacterium casei LMG S-19264T (=DSM 44701T), isolated from a smear-ripened cheese.</title>
        <authorList>
            <consortium name="US DOE Joint Genome Institute (JGI-PGF)"/>
            <person name="Walter F."/>
            <person name="Albersmeier A."/>
            <person name="Kalinowski J."/>
            <person name="Ruckert C."/>
        </authorList>
    </citation>
    <scope>NUCLEOTIDE SEQUENCE</scope>
    <source>
        <strain evidence="2">KCTC 32255</strain>
    </source>
</reference>
<comment type="caution">
    <text evidence="2">The sequence shown here is derived from an EMBL/GenBank/DDBJ whole genome shotgun (WGS) entry which is preliminary data.</text>
</comment>
<evidence type="ECO:0000313" key="2">
    <source>
        <dbReference type="EMBL" id="GGY97521.1"/>
    </source>
</evidence>
<dbReference type="EMBL" id="BMZA01000002">
    <property type="protein sequence ID" value="GGY97521.1"/>
    <property type="molecule type" value="Genomic_DNA"/>
</dbReference>